<dbReference type="AlphaFoldDB" id="A0A7V8VC58"/>
<name>A0A7V8VC58_9BACT</name>
<gene>
    <name evidence="9 14" type="primary">lspA</name>
    <name evidence="14" type="ORF">H0921_02585</name>
</gene>
<dbReference type="EMBL" id="JACEFB010000001">
    <property type="protein sequence ID" value="MBA2225042.1"/>
    <property type="molecule type" value="Genomic_DNA"/>
</dbReference>
<keyword evidence="5 9" id="KW-0064">Aspartyl protease</keyword>
<dbReference type="Proteomes" id="UP000542342">
    <property type="component" value="Unassembled WGS sequence"/>
</dbReference>
<keyword evidence="13" id="KW-0732">Signal</keyword>
<dbReference type="UniPathway" id="UPA00665"/>
<comment type="similarity">
    <text evidence="1 9 11">Belongs to the peptidase A8 family.</text>
</comment>
<comment type="catalytic activity">
    <reaction evidence="9 10">
        <text>Release of signal peptides from bacterial membrane prolipoproteins. Hydrolyzes -Xaa-Yaa-Zaa-|-(S,diacylglyceryl)Cys-, in which Xaa is hydrophobic (preferably Leu), and Yaa (Ala or Ser) and Zaa (Gly or Ala) have small, neutral side chains.</text>
        <dbReference type="EC" id="3.4.23.36"/>
    </reaction>
</comment>
<evidence type="ECO:0000256" key="6">
    <source>
        <dbReference type="ARBA" id="ARBA00022801"/>
    </source>
</evidence>
<evidence type="ECO:0000256" key="7">
    <source>
        <dbReference type="ARBA" id="ARBA00022989"/>
    </source>
</evidence>
<dbReference type="NCBIfam" id="TIGR00077">
    <property type="entry name" value="lspA"/>
    <property type="match status" value="1"/>
</dbReference>
<evidence type="ECO:0000256" key="8">
    <source>
        <dbReference type="ARBA" id="ARBA00023136"/>
    </source>
</evidence>
<comment type="subcellular location">
    <subcellularLocation>
        <location evidence="9">Cell membrane</location>
        <topology evidence="9">Multi-pass membrane protein</topology>
    </subcellularLocation>
</comment>
<dbReference type="PANTHER" id="PTHR33695">
    <property type="entry name" value="LIPOPROTEIN SIGNAL PEPTIDASE"/>
    <property type="match status" value="1"/>
</dbReference>
<dbReference type="Pfam" id="PF01252">
    <property type="entry name" value="Peptidase_A8"/>
    <property type="match status" value="1"/>
</dbReference>
<dbReference type="GO" id="GO:0004190">
    <property type="term" value="F:aspartic-type endopeptidase activity"/>
    <property type="evidence" value="ECO:0007669"/>
    <property type="project" value="UniProtKB-UniRule"/>
</dbReference>
<evidence type="ECO:0000256" key="13">
    <source>
        <dbReference type="SAM" id="SignalP"/>
    </source>
</evidence>
<keyword evidence="4 9" id="KW-0812">Transmembrane</keyword>
<comment type="function">
    <text evidence="9 10">This protein specifically catalyzes the removal of signal peptides from prolipoproteins.</text>
</comment>
<feature type="compositionally biased region" description="Low complexity" evidence="12">
    <location>
        <begin position="214"/>
        <end position="239"/>
    </location>
</feature>
<dbReference type="RefSeq" id="WP_194536443.1">
    <property type="nucleotide sequence ID" value="NZ_JACEFB010000001.1"/>
</dbReference>
<reference evidence="14 15" key="1">
    <citation type="submission" date="2020-07" db="EMBL/GenBank/DDBJ databases">
        <title>Thermogemmata thermophila gen. nov., sp. nov., a novel moderate thermophilic planctomycete from a Kamchatka hot spring.</title>
        <authorList>
            <person name="Elcheninov A.G."/>
            <person name="Podosokorskaya O.A."/>
            <person name="Kovaleva O.L."/>
            <person name="Novikov A."/>
            <person name="Bonch-Osmolovskaya E.A."/>
            <person name="Toshchakov S.V."/>
            <person name="Kublanov I.V."/>
        </authorList>
    </citation>
    <scope>NUCLEOTIDE SEQUENCE [LARGE SCALE GENOMIC DNA]</scope>
    <source>
        <strain evidence="14 15">2918</strain>
    </source>
</reference>
<evidence type="ECO:0000256" key="2">
    <source>
        <dbReference type="ARBA" id="ARBA00022475"/>
    </source>
</evidence>
<protein>
    <recommendedName>
        <fullName evidence="9">Lipoprotein signal peptidase</fullName>
        <ecNumber evidence="9">3.4.23.36</ecNumber>
    </recommendedName>
    <alternativeName>
        <fullName evidence="9">Prolipoprotein signal peptidase</fullName>
    </alternativeName>
    <alternativeName>
        <fullName evidence="9">Signal peptidase II</fullName>
        <shortName evidence="9">SPase II</shortName>
    </alternativeName>
</protein>
<dbReference type="GO" id="GO:0005886">
    <property type="term" value="C:plasma membrane"/>
    <property type="evidence" value="ECO:0007669"/>
    <property type="project" value="UniProtKB-SubCell"/>
</dbReference>
<dbReference type="PRINTS" id="PR00781">
    <property type="entry name" value="LIPOSIGPTASE"/>
</dbReference>
<feature type="active site" evidence="9">
    <location>
        <position position="172"/>
    </location>
</feature>
<keyword evidence="2 9" id="KW-1003">Cell membrane</keyword>
<evidence type="ECO:0000256" key="12">
    <source>
        <dbReference type="SAM" id="MobiDB-lite"/>
    </source>
</evidence>
<feature type="transmembrane region" description="Helical" evidence="9">
    <location>
        <begin position="166"/>
        <end position="188"/>
    </location>
</feature>
<feature type="transmembrane region" description="Helical" evidence="9">
    <location>
        <begin position="102"/>
        <end position="121"/>
    </location>
</feature>
<evidence type="ECO:0000256" key="4">
    <source>
        <dbReference type="ARBA" id="ARBA00022692"/>
    </source>
</evidence>
<feature type="active site" evidence="9">
    <location>
        <position position="156"/>
    </location>
</feature>
<dbReference type="PROSITE" id="PS00855">
    <property type="entry name" value="SPASE_II"/>
    <property type="match status" value="1"/>
</dbReference>
<feature type="transmembrane region" description="Helical" evidence="9">
    <location>
        <begin position="128"/>
        <end position="146"/>
    </location>
</feature>
<feature type="chain" id="PRO_5031187618" description="Lipoprotein signal peptidase" evidence="13">
    <location>
        <begin position="20"/>
        <end position="261"/>
    </location>
</feature>
<keyword evidence="7 9" id="KW-1133">Transmembrane helix</keyword>
<keyword evidence="15" id="KW-1185">Reference proteome</keyword>
<proteinExistence type="inferred from homology"/>
<organism evidence="14 15">
    <name type="scientific">Thermogemmata fonticola</name>
    <dbReference type="NCBI Taxonomy" id="2755323"/>
    <lineage>
        <taxon>Bacteria</taxon>
        <taxon>Pseudomonadati</taxon>
        <taxon>Planctomycetota</taxon>
        <taxon>Planctomycetia</taxon>
        <taxon>Gemmatales</taxon>
        <taxon>Gemmataceae</taxon>
        <taxon>Thermogemmata</taxon>
    </lineage>
</organism>
<dbReference type="GO" id="GO:0006508">
    <property type="term" value="P:proteolysis"/>
    <property type="evidence" value="ECO:0007669"/>
    <property type="project" value="UniProtKB-KW"/>
</dbReference>
<feature type="signal peptide" evidence="13">
    <location>
        <begin position="1"/>
        <end position="19"/>
    </location>
</feature>
<comment type="caution">
    <text evidence="14">The sequence shown here is derived from an EMBL/GenBank/DDBJ whole genome shotgun (WGS) entry which is preliminary data.</text>
</comment>
<keyword evidence="8 9" id="KW-0472">Membrane</keyword>
<keyword evidence="3 9" id="KW-0645">Protease</keyword>
<accession>A0A7V8VC58</accession>
<keyword evidence="6 9" id="KW-0378">Hydrolase</keyword>
<evidence type="ECO:0000313" key="14">
    <source>
        <dbReference type="EMBL" id="MBA2225042.1"/>
    </source>
</evidence>
<evidence type="ECO:0000256" key="5">
    <source>
        <dbReference type="ARBA" id="ARBA00022750"/>
    </source>
</evidence>
<evidence type="ECO:0000256" key="9">
    <source>
        <dbReference type="HAMAP-Rule" id="MF_00161"/>
    </source>
</evidence>
<evidence type="ECO:0000313" key="15">
    <source>
        <dbReference type="Proteomes" id="UP000542342"/>
    </source>
</evidence>
<dbReference type="HAMAP" id="MF_00161">
    <property type="entry name" value="LspA"/>
    <property type="match status" value="1"/>
</dbReference>
<evidence type="ECO:0000256" key="1">
    <source>
        <dbReference type="ARBA" id="ARBA00006139"/>
    </source>
</evidence>
<sequence>MGSSSFRWLFLSLACLGLAADQASKYAVFRWLYGEGVWADGLGNSYDLVPGWFQFIAQFDPTEPFATDWREPLQRWNAPVMPRVNHGALFGMGQSHRERANLIFLAISGAAALVILVWGCLRSVASDRWLSVALGLILAGTLGNFYDRLVFGGVRDFLYFYKINWPVFNVADCCLVCGATLLFFHAFFWSPPEKAESPGETPAAAPPRTPQMVPSTPSAPLAASGAGSTSSANPASTTAHGPLDAPALDPGSRPAGSSSKA</sequence>
<feature type="region of interest" description="Disordered" evidence="12">
    <location>
        <begin position="197"/>
        <end position="261"/>
    </location>
</feature>
<evidence type="ECO:0000256" key="10">
    <source>
        <dbReference type="RuleBase" id="RU000594"/>
    </source>
</evidence>
<evidence type="ECO:0000256" key="3">
    <source>
        <dbReference type="ARBA" id="ARBA00022670"/>
    </source>
</evidence>
<dbReference type="EC" id="3.4.23.36" evidence="9"/>
<dbReference type="InterPro" id="IPR001872">
    <property type="entry name" value="Peptidase_A8"/>
</dbReference>
<dbReference type="PANTHER" id="PTHR33695:SF1">
    <property type="entry name" value="LIPOPROTEIN SIGNAL PEPTIDASE"/>
    <property type="match status" value="1"/>
</dbReference>
<evidence type="ECO:0000256" key="11">
    <source>
        <dbReference type="RuleBase" id="RU004181"/>
    </source>
</evidence>
<comment type="caution">
    <text evidence="9">Lacks conserved residue(s) required for the propagation of feature annotation.</text>
</comment>
<comment type="pathway">
    <text evidence="9">Protein modification; lipoprotein biosynthesis (signal peptide cleavage).</text>
</comment>